<evidence type="ECO:0008006" key="4">
    <source>
        <dbReference type="Google" id="ProtNLM"/>
    </source>
</evidence>
<name>A0A317EIP1_9PROT</name>
<feature type="signal peptide" evidence="1">
    <location>
        <begin position="1"/>
        <end position="28"/>
    </location>
</feature>
<organism evidence="2 3">
    <name type="scientific">Zavarzinia aquatilis</name>
    <dbReference type="NCBI Taxonomy" id="2211142"/>
    <lineage>
        <taxon>Bacteria</taxon>
        <taxon>Pseudomonadati</taxon>
        <taxon>Pseudomonadota</taxon>
        <taxon>Alphaproteobacteria</taxon>
        <taxon>Rhodospirillales</taxon>
        <taxon>Zavarziniaceae</taxon>
        <taxon>Zavarzinia</taxon>
    </lineage>
</organism>
<dbReference type="AlphaFoldDB" id="A0A317EIP1"/>
<dbReference type="Proteomes" id="UP000245461">
    <property type="component" value="Unassembled WGS sequence"/>
</dbReference>
<evidence type="ECO:0000256" key="1">
    <source>
        <dbReference type="SAM" id="SignalP"/>
    </source>
</evidence>
<keyword evidence="1" id="KW-0732">Signal</keyword>
<evidence type="ECO:0000313" key="3">
    <source>
        <dbReference type="Proteomes" id="UP000245461"/>
    </source>
</evidence>
<accession>A0A317EIP1</accession>
<reference evidence="2 3" key="1">
    <citation type="submission" date="2018-05" db="EMBL/GenBank/DDBJ databases">
        <title>Zavarzinia sp. HR-AS.</title>
        <authorList>
            <person name="Lee Y."/>
            <person name="Jeon C.O."/>
        </authorList>
    </citation>
    <scope>NUCLEOTIDE SEQUENCE [LARGE SCALE GENOMIC DNA]</scope>
    <source>
        <strain evidence="2 3">HR-AS</strain>
    </source>
</reference>
<keyword evidence="3" id="KW-1185">Reference proteome</keyword>
<proteinExistence type="predicted"/>
<dbReference type="RefSeq" id="WP_109902427.1">
    <property type="nucleotide sequence ID" value="NZ_QGLE01000001.1"/>
</dbReference>
<comment type="caution">
    <text evidence="2">The sequence shown here is derived from an EMBL/GenBank/DDBJ whole genome shotgun (WGS) entry which is preliminary data.</text>
</comment>
<dbReference type="EMBL" id="QGLE01000001">
    <property type="protein sequence ID" value="PWR25940.1"/>
    <property type="molecule type" value="Genomic_DNA"/>
</dbReference>
<protein>
    <recommendedName>
        <fullName evidence="4">Lipoprotein</fullName>
    </recommendedName>
</protein>
<feature type="chain" id="PRO_5016399251" description="Lipoprotein" evidence="1">
    <location>
        <begin position="29"/>
        <end position="192"/>
    </location>
</feature>
<dbReference type="OrthoDB" id="8443104at2"/>
<gene>
    <name evidence="2" type="ORF">DKG74_03035</name>
</gene>
<evidence type="ECO:0000313" key="2">
    <source>
        <dbReference type="EMBL" id="PWR25940.1"/>
    </source>
</evidence>
<sequence>MGIVSQVRAGRKPAAMAASLALAAFGLAACGSSSDSAPATAAQAAPCPAMSVLADAASLARFAEGAPRTPDSVLYEIEMIDAKVLCEPAANGQVVANVGMSIYVRRGPAGRDLTGVTVPFFLALTETNTRVISRASYETQVALDKGAASGGVVEHLTVTVPLDGKSPYAFELIGGIQISAAELADERKRRGK</sequence>